<dbReference type="Proteomes" id="UP001443914">
    <property type="component" value="Unassembled WGS sequence"/>
</dbReference>
<keyword evidence="1" id="KW-0812">Transmembrane</keyword>
<gene>
    <name evidence="2" type="ORF">RND81_09G170000</name>
</gene>
<comment type="caution">
    <text evidence="2">The sequence shown here is derived from an EMBL/GenBank/DDBJ whole genome shotgun (WGS) entry which is preliminary data.</text>
</comment>
<reference evidence="2" key="1">
    <citation type="submission" date="2024-03" db="EMBL/GenBank/DDBJ databases">
        <title>WGS assembly of Saponaria officinalis var. Norfolk2.</title>
        <authorList>
            <person name="Jenkins J."/>
            <person name="Shu S."/>
            <person name="Grimwood J."/>
            <person name="Barry K."/>
            <person name="Goodstein D."/>
            <person name="Schmutz J."/>
            <person name="Leebens-Mack J."/>
            <person name="Osbourn A."/>
        </authorList>
    </citation>
    <scope>NUCLEOTIDE SEQUENCE [LARGE SCALE GENOMIC DNA]</scope>
    <source>
        <strain evidence="2">JIC</strain>
    </source>
</reference>
<feature type="transmembrane region" description="Helical" evidence="1">
    <location>
        <begin position="117"/>
        <end position="147"/>
    </location>
</feature>
<evidence type="ECO:0000313" key="3">
    <source>
        <dbReference type="Proteomes" id="UP001443914"/>
    </source>
</evidence>
<keyword evidence="1" id="KW-1133">Transmembrane helix</keyword>
<sequence length="260" mass="29319">MSQFLTVGFIVGGLCRRSLVELTSYSAMFYFTGVMINRDDHADDDSSMNPVLKRLLKTVKLCFESKSYLCLFPGIFIGGLFSDPGAVLILGYLLFLIGCGYCNSYRLESFINHDLDVFLGVGFVAGVLWLWSYENLVFSGYIVYWIYQNFHVRPEIPKDLAVRFTELYRANAVVAAVTIEENRRDANSRSISAHRQYNIERPARQNGDEPLHRNRSMNLSNTAVEAAGNSLQVAAGQNSNINGIQIIRDVIINNNFHFGM</sequence>
<evidence type="ECO:0000313" key="2">
    <source>
        <dbReference type="EMBL" id="KAK9691004.1"/>
    </source>
</evidence>
<proteinExistence type="predicted"/>
<accession>A0AAW1IMY2</accession>
<name>A0AAW1IMY2_SAPOF</name>
<protein>
    <submittedName>
        <fullName evidence="2">Uncharacterized protein</fullName>
    </submittedName>
</protein>
<feature type="transmembrane region" description="Helical" evidence="1">
    <location>
        <begin position="86"/>
        <end position="105"/>
    </location>
</feature>
<dbReference type="EMBL" id="JBDFQZ010000009">
    <property type="protein sequence ID" value="KAK9691004.1"/>
    <property type="molecule type" value="Genomic_DNA"/>
</dbReference>
<dbReference type="AlphaFoldDB" id="A0AAW1IMY2"/>
<keyword evidence="3" id="KW-1185">Reference proteome</keyword>
<organism evidence="2 3">
    <name type="scientific">Saponaria officinalis</name>
    <name type="common">Common soapwort</name>
    <name type="synonym">Lychnis saponaria</name>
    <dbReference type="NCBI Taxonomy" id="3572"/>
    <lineage>
        <taxon>Eukaryota</taxon>
        <taxon>Viridiplantae</taxon>
        <taxon>Streptophyta</taxon>
        <taxon>Embryophyta</taxon>
        <taxon>Tracheophyta</taxon>
        <taxon>Spermatophyta</taxon>
        <taxon>Magnoliopsida</taxon>
        <taxon>eudicotyledons</taxon>
        <taxon>Gunneridae</taxon>
        <taxon>Pentapetalae</taxon>
        <taxon>Caryophyllales</taxon>
        <taxon>Caryophyllaceae</taxon>
        <taxon>Caryophylleae</taxon>
        <taxon>Saponaria</taxon>
    </lineage>
</organism>
<keyword evidence="1" id="KW-0472">Membrane</keyword>
<evidence type="ECO:0000256" key="1">
    <source>
        <dbReference type="SAM" id="Phobius"/>
    </source>
</evidence>